<dbReference type="InterPro" id="IPR046867">
    <property type="entry name" value="AldOxase/xan_DH_MoCoBD2"/>
</dbReference>
<dbReference type="GO" id="GO:0005506">
    <property type="term" value="F:iron ion binding"/>
    <property type="evidence" value="ECO:0007669"/>
    <property type="project" value="InterPro"/>
</dbReference>
<dbReference type="Gene3D" id="3.90.1170.50">
    <property type="entry name" value="Aldehyde oxidase/xanthine dehydrogenase, a/b hammerhead"/>
    <property type="match status" value="1"/>
</dbReference>
<name>A0A238YKA3_9BACT</name>
<dbReference type="InterPro" id="IPR016208">
    <property type="entry name" value="Ald_Oxase/xanthine_DH-like"/>
</dbReference>
<evidence type="ECO:0000313" key="3">
    <source>
        <dbReference type="Proteomes" id="UP000198310"/>
    </source>
</evidence>
<dbReference type="Pfam" id="PF02738">
    <property type="entry name" value="MoCoBD_1"/>
    <property type="match status" value="1"/>
</dbReference>
<feature type="domain" description="Aldehyde oxidase/xanthine dehydrogenase a/b hammerhead" evidence="1">
    <location>
        <begin position="62"/>
        <end position="177"/>
    </location>
</feature>
<dbReference type="SUPFAM" id="SSF56003">
    <property type="entry name" value="Molybdenum cofactor-binding domain"/>
    <property type="match status" value="1"/>
</dbReference>
<dbReference type="InterPro" id="IPR000674">
    <property type="entry name" value="Ald_Oxase/Xan_DH_a/b"/>
</dbReference>
<dbReference type="AlphaFoldDB" id="A0A238YKA3"/>
<reference evidence="3" key="1">
    <citation type="submission" date="2017-06" db="EMBL/GenBank/DDBJ databases">
        <authorList>
            <person name="Varghese N."/>
            <person name="Submissions S."/>
        </authorList>
    </citation>
    <scope>NUCLEOTIDE SEQUENCE [LARGE SCALE GENOMIC DNA]</scope>
    <source>
        <strain evidence="3">DSM 28041</strain>
    </source>
</reference>
<protein>
    <submittedName>
        <fullName evidence="2">Xanthine dehydrogenase YagR molybdenum-binding subunit</fullName>
    </submittedName>
</protein>
<dbReference type="SUPFAM" id="SSF54665">
    <property type="entry name" value="CO dehydrogenase molybdoprotein N-domain-like"/>
    <property type="match status" value="1"/>
</dbReference>
<proteinExistence type="predicted"/>
<dbReference type="Pfam" id="PF20256">
    <property type="entry name" value="MoCoBD_2"/>
    <property type="match status" value="1"/>
</dbReference>
<accession>A0A238YKA3</accession>
<keyword evidence="3" id="KW-1185">Reference proteome</keyword>
<evidence type="ECO:0000313" key="2">
    <source>
        <dbReference type="EMBL" id="SNR71063.1"/>
    </source>
</evidence>
<dbReference type="GO" id="GO:0016491">
    <property type="term" value="F:oxidoreductase activity"/>
    <property type="evidence" value="ECO:0007669"/>
    <property type="project" value="InterPro"/>
</dbReference>
<dbReference type="PANTHER" id="PTHR11908">
    <property type="entry name" value="XANTHINE DEHYDROGENASE"/>
    <property type="match status" value="1"/>
</dbReference>
<dbReference type="Proteomes" id="UP000198310">
    <property type="component" value="Unassembled WGS sequence"/>
</dbReference>
<dbReference type="InterPro" id="IPR037165">
    <property type="entry name" value="AldOxase/xan_DH_Mopterin-bd_sf"/>
</dbReference>
<dbReference type="InterPro" id="IPR036856">
    <property type="entry name" value="Ald_Oxase/Xan_DH_a/b_sf"/>
</dbReference>
<sequence length="778" mass="85090">MWLCVGVVKPNGEGCRTPTHRTTEEREKNCRSCIPLFMKDTPVTDLSIGKPLSRVDARQKVMGQALYAAEHAVPGVVHGVLLTSSIAKGRMRTLDTSAAEKAPGVLAILTHRNSPGVPAYQDTKANNNPRLEGQELRVFYDDQIHFSNQPVALAIADTLEHAQHAATLVRVQYDATPPETNLAAHRNRGQKPKKADDYLRGQANAYQQAPVRVEQEYRTPVQVHNPMEPHAAIARWESSQKLTVYNKTQAPALAKQDLRRMFQLPEDGVQVHSPFVGGAFGGASRIWPQEVAAILGAKLVGRPVKVVLQRQQMFNLVGYRPHSLQKVGLGATPDGQLVGITHEAFGQTSRYEEFAERIVDPTKSAYRSPNLNTRYQLVPLDLSTPAWTRGPGESSGSFALESAMDELAYALNMDPLALRLQNFASVDPVGDKPWSSNYLRACYEQGAARFGWSKRPAQPRATRDGEWLVGWGMSMGIYKAERSKASARAQLFADGRLVVQSATADVGPGTATIMSQIAADASGIPVENIRFELGDSSLPPAPGQFGSHTAASVGSAVHAVCTALRQQLLELALRAPEWAKRQLTAPEVVAETGGFRQARHPKNHLTYAAILRQHNLMGLDLTRDADKGPEQEKYSGKSFCANFVEVRVHENTGAVRVSRVVSALDVGRVLNHKTARSQVYGSVVWGVGMALMEDARMDHRYGRFVNNQLAEYHVPVCADIPPIEVVFVDEPDQHLDPMGAKGMGEIGLIGFTAAIANAVYHATGKRIRELPITPDKLL</sequence>
<dbReference type="PANTHER" id="PTHR11908:SF153">
    <property type="entry name" value="DEHYDROGENASE"/>
    <property type="match status" value="1"/>
</dbReference>
<evidence type="ECO:0000259" key="1">
    <source>
        <dbReference type="SMART" id="SM01008"/>
    </source>
</evidence>
<dbReference type="EMBL" id="FZNS01000005">
    <property type="protein sequence ID" value="SNR71063.1"/>
    <property type="molecule type" value="Genomic_DNA"/>
</dbReference>
<gene>
    <name evidence="2" type="ORF">SAMN06269173_105281</name>
</gene>
<dbReference type="SMART" id="SM01008">
    <property type="entry name" value="Ald_Xan_dh_C"/>
    <property type="match status" value="1"/>
</dbReference>
<dbReference type="InterPro" id="IPR008274">
    <property type="entry name" value="AldOxase/xan_DH_MoCoBD1"/>
</dbReference>
<organism evidence="2 3">
    <name type="scientific">Hymenobacter mucosus</name>
    <dbReference type="NCBI Taxonomy" id="1411120"/>
    <lineage>
        <taxon>Bacteria</taxon>
        <taxon>Pseudomonadati</taxon>
        <taxon>Bacteroidota</taxon>
        <taxon>Cytophagia</taxon>
        <taxon>Cytophagales</taxon>
        <taxon>Hymenobacteraceae</taxon>
        <taxon>Hymenobacter</taxon>
    </lineage>
</organism>
<dbReference type="Gene3D" id="3.30.365.10">
    <property type="entry name" value="Aldehyde oxidase/xanthine dehydrogenase, molybdopterin binding domain"/>
    <property type="match status" value="4"/>
</dbReference>
<dbReference type="Pfam" id="PF01315">
    <property type="entry name" value="Ald_Xan_dh_C"/>
    <property type="match status" value="1"/>
</dbReference>